<feature type="compositionally biased region" description="Low complexity" evidence="8">
    <location>
        <begin position="93"/>
        <end position="115"/>
    </location>
</feature>
<evidence type="ECO:0000256" key="7">
    <source>
        <dbReference type="ARBA" id="ARBA00023242"/>
    </source>
</evidence>
<evidence type="ECO:0000256" key="6">
    <source>
        <dbReference type="ARBA" id="ARBA00023163"/>
    </source>
</evidence>
<dbReference type="InterPro" id="IPR013087">
    <property type="entry name" value="Znf_C2H2_type"/>
</dbReference>
<dbReference type="InterPro" id="IPR051061">
    <property type="entry name" value="Zinc_finger_trans_reg"/>
</dbReference>
<feature type="domain" description="C2H2-type" evidence="9">
    <location>
        <begin position="528"/>
        <end position="549"/>
    </location>
</feature>
<evidence type="ECO:0000259" key="9">
    <source>
        <dbReference type="SMART" id="SM00355"/>
    </source>
</evidence>
<dbReference type="EMBL" id="LCWV01000008">
    <property type="protein sequence ID" value="PWI70969.1"/>
    <property type="molecule type" value="Genomic_DNA"/>
</dbReference>
<feature type="domain" description="C2H2-type" evidence="9">
    <location>
        <begin position="555"/>
        <end position="582"/>
    </location>
</feature>
<proteinExistence type="predicted"/>
<evidence type="ECO:0000313" key="11">
    <source>
        <dbReference type="Proteomes" id="UP000245956"/>
    </source>
</evidence>
<evidence type="ECO:0000256" key="5">
    <source>
        <dbReference type="ARBA" id="ARBA00023015"/>
    </source>
</evidence>
<dbReference type="SMART" id="SM00355">
    <property type="entry name" value="ZnF_C2H2"/>
    <property type="match status" value="4"/>
</dbReference>
<dbReference type="GO" id="GO:0005634">
    <property type="term" value="C:nucleus"/>
    <property type="evidence" value="ECO:0007669"/>
    <property type="project" value="UniProtKB-SubCell"/>
</dbReference>
<reference evidence="10 11" key="1">
    <citation type="journal article" date="2016" name="Front. Microbiol.">
        <title>Genome and transcriptome sequences reveal the specific parasitism of the nematophagous Purpureocillium lilacinum 36-1.</title>
        <authorList>
            <person name="Xie J."/>
            <person name="Li S."/>
            <person name="Mo C."/>
            <person name="Xiao X."/>
            <person name="Peng D."/>
            <person name="Wang G."/>
            <person name="Xiao Y."/>
        </authorList>
    </citation>
    <scope>NUCLEOTIDE SEQUENCE [LARGE SCALE GENOMIC DNA]</scope>
    <source>
        <strain evidence="10 11">36-1</strain>
    </source>
</reference>
<feature type="compositionally biased region" description="Acidic residues" evidence="8">
    <location>
        <begin position="717"/>
        <end position="734"/>
    </location>
</feature>
<keyword evidence="6" id="KW-0804">Transcription</keyword>
<organism evidence="10 11">
    <name type="scientific">Purpureocillium lilacinum</name>
    <name type="common">Paecilomyces lilacinus</name>
    <dbReference type="NCBI Taxonomy" id="33203"/>
    <lineage>
        <taxon>Eukaryota</taxon>
        <taxon>Fungi</taxon>
        <taxon>Dikarya</taxon>
        <taxon>Ascomycota</taxon>
        <taxon>Pezizomycotina</taxon>
        <taxon>Sordariomycetes</taxon>
        <taxon>Hypocreomycetidae</taxon>
        <taxon>Hypocreales</taxon>
        <taxon>Ophiocordycipitaceae</taxon>
        <taxon>Purpureocillium</taxon>
    </lineage>
</organism>
<feature type="region of interest" description="Disordered" evidence="8">
    <location>
        <begin position="696"/>
        <end position="790"/>
    </location>
</feature>
<feature type="region of interest" description="Disordered" evidence="8">
    <location>
        <begin position="620"/>
        <end position="639"/>
    </location>
</feature>
<dbReference type="SUPFAM" id="SSF57667">
    <property type="entry name" value="beta-beta-alpha zinc fingers"/>
    <property type="match status" value="1"/>
</dbReference>
<dbReference type="AlphaFoldDB" id="A0A2U3E913"/>
<dbReference type="GO" id="GO:0006357">
    <property type="term" value="P:regulation of transcription by RNA polymerase II"/>
    <property type="evidence" value="ECO:0007669"/>
    <property type="project" value="TreeGrafter"/>
</dbReference>
<gene>
    <name evidence="10" type="ORF">PCL_12337</name>
</gene>
<keyword evidence="4" id="KW-0862">Zinc</keyword>
<feature type="region of interest" description="Disordered" evidence="8">
    <location>
        <begin position="441"/>
        <end position="477"/>
    </location>
</feature>
<feature type="domain" description="C2H2-type" evidence="9">
    <location>
        <begin position="649"/>
        <end position="669"/>
    </location>
</feature>
<dbReference type="PANTHER" id="PTHR46179:SF13">
    <property type="entry name" value="C2H2-TYPE DOMAIN-CONTAINING PROTEIN"/>
    <property type="match status" value="1"/>
</dbReference>
<feature type="compositionally biased region" description="Low complexity" evidence="8">
    <location>
        <begin position="459"/>
        <end position="469"/>
    </location>
</feature>
<evidence type="ECO:0000256" key="2">
    <source>
        <dbReference type="ARBA" id="ARBA00022723"/>
    </source>
</evidence>
<keyword evidence="2" id="KW-0479">Metal-binding</keyword>
<comment type="caution">
    <text evidence="10">The sequence shown here is derived from an EMBL/GenBank/DDBJ whole genome shotgun (WGS) entry which is preliminary data.</text>
</comment>
<keyword evidence="5" id="KW-0805">Transcription regulation</keyword>
<accession>A0A2U3E913</accession>
<evidence type="ECO:0000256" key="3">
    <source>
        <dbReference type="ARBA" id="ARBA00022771"/>
    </source>
</evidence>
<keyword evidence="7" id="KW-0539">Nucleus</keyword>
<feature type="region of interest" description="Disordered" evidence="8">
    <location>
        <begin position="78"/>
        <end position="123"/>
    </location>
</feature>
<comment type="subcellular location">
    <subcellularLocation>
        <location evidence="1">Nucleus</location>
    </subcellularLocation>
</comment>
<dbReference type="PANTHER" id="PTHR46179">
    <property type="entry name" value="ZINC FINGER PROTEIN"/>
    <property type="match status" value="1"/>
</dbReference>
<sequence length="883" mass="96849">MAAMAEQPFHMFQHQQQSYPEPPQHAFTSPPMDMGLTADAAFGAGFPRSGQDAYPAATPMGFEASLYADTPNYILNGRASPGSYHDDSDMRLPSSSLSSASAPSAPSSAIGSPQSNHGQLGGVADWNAQGMAVQPSIVGNDYMSGAEYFPGAGIEDLGAFDFGAAQTKTFVAPPDPCLTSFTLCLALARLQKDPDGSFCPRRSLPSTSVPPRDPIRARLVSFHIGVSRPRRPLSGRPCRRAPLLSWLRTLRLRHFGKWYPLRAARSSVMWCLSGNAAVRWLKVRWLNCDPRPRRWKHAQTCSAVQRSAATEGRFRSAKRWAARASQGLPGFQGSDACWGGSRPPTPTCPRIPHPPTPLPTGGRAVQASGLPAVFPLSHTHLIITSTFTYFVSSSPAGARAHPLPFCLPACCDAFLDPRRRRRSQPRYPSLIHPEIARPPMAISPYDGHFQQPPNPFVPSPSVSSSPQPNLLRTNSSSPYLHNGPFQAAYAGSPYGAPMDTGRRVSMPGSFISPGSAEYHSSDETKEKQRCTYPDCGKVFKDLKAHMLTHQNERPEKCPIQTCEYHVKGFARKYDKNRHTLTHYKGTMVCGFCPGSGSPAEKSFNRADVFKRHLTAVHGVEQTPPNSRKKTPTGVSAGKKLTGYAPDATGKCSTCSQTFSNAQDFYEHLDDCVLRIVQQEDPAEAINAQRLAEVENDKSVHQTLEKNNLPTTTQTVQTEDDDEDDDMEDENDADETTSRANSSPSAKKKANPPNGVQKSRGMTHSRGGVPLATKARGRKNRRDYPSSWGFDKGQMNMKKRIMAVFDGPRRLAKDDMMLSTDHEVRIKLSDGKSYVTDLDVQTLKRAEGFLGATDDEKGPWISDDPTEEQLKEMKEMLETNTASI</sequence>
<evidence type="ECO:0000256" key="1">
    <source>
        <dbReference type="ARBA" id="ARBA00004123"/>
    </source>
</evidence>
<evidence type="ECO:0000313" key="10">
    <source>
        <dbReference type="EMBL" id="PWI70969.1"/>
    </source>
</evidence>
<dbReference type="Proteomes" id="UP000245956">
    <property type="component" value="Unassembled WGS sequence"/>
</dbReference>
<dbReference type="InterPro" id="IPR036236">
    <property type="entry name" value="Znf_C2H2_sf"/>
</dbReference>
<evidence type="ECO:0000256" key="8">
    <source>
        <dbReference type="SAM" id="MobiDB-lite"/>
    </source>
</evidence>
<evidence type="ECO:0000256" key="4">
    <source>
        <dbReference type="ARBA" id="ARBA00022833"/>
    </source>
</evidence>
<name>A0A2U3E913_PURLI</name>
<protein>
    <submittedName>
        <fullName evidence="10">C2H2 finger domain protein</fullName>
    </submittedName>
</protein>
<dbReference type="Gene3D" id="3.30.160.60">
    <property type="entry name" value="Classic Zinc Finger"/>
    <property type="match status" value="1"/>
</dbReference>
<feature type="domain" description="C2H2-type" evidence="9">
    <location>
        <begin position="587"/>
        <end position="617"/>
    </location>
</feature>
<keyword evidence="3" id="KW-0863">Zinc-finger</keyword>
<dbReference type="GO" id="GO:0008270">
    <property type="term" value="F:zinc ion binding"/>
    <property type="evidence" value="ECO:0007669"/>
    <property type="project" value="UniProtKB-KW"/>
</dbReference>